<dbReference type="EMBL" id="CP051204">
    <property type="protein sequence ID" value="QJB37112.1"/>
    <property type="molecule type" value="Genomic_DNA"/>
</dbReference>
<dbReference type="Proteomes" id="UP000503144">
    <property type="component" value="Chromosome"/>
</dbReference>
<keyword evidence="7" id="KW-1185">Reference proteome</keyword>
<dbReference type="InterPro" id="IPR029056">
    <property type="entry name" value="Ribokinase-like"/>
</dbReference>
<dbReference type="PANTHER" id="PTHR10584:SF166">
    <property type="entry name" value="RIBOKINASE"/>
    <property type="match status" value="1"/>
</dbReference>
<keyword evidence="2 4" id="KW-0418">Kinase</keyword>
<proteinExistence type="predicted"/>
<dbReference type="GO" id="GO:0016301">
    <property type="term" value="F:kinase activity"/>
    <property type="evidence" value="ECO:0007669"/>
    <property type="project" value="UniProtKB-KW"/>
</dbReference>
<organism evidence="4 6">
    <name type="scientific">Chitinophaga oryzae</name>
    <dbReference type="NCBI Taxonomy" id="2725414"/>
    <lineage>
        <taxon>Bacteria</taxon>
        <taxon>Pseudomonadati</taxon>
        <taxon>Bacteroidota</taxon>
        <taxon>Chitinophagia</taxon>
        <taxon>Chitinophagales</taxon>
        <taxon>Chitinophagaceae</taxon>
        <taxon>Chitinophaga</taxon>
    </lineage>
</organism>
<dbReference type="AlphaFoldDB" id="A0AAE7D6E9"/>
<evidence type="ECO:0000256" key="2">
    <source>
        <dbReference type="ARBA" id="ARBA00022777"/>
    </source>
</evidence>
<dbReference type="SUPFAM" id="SSF53613">
    <property type="entry name" value="Ribokinase-like"/>
    <property type="match status" value="1"/>
</dbReference>
<evidence type="ECO:0000313" key="7">
    <source>
        <dbReference type="Proteomes" id="UP000503144"/>
    </source>
</evidence>
<dbReference type="RefSeq" id="WP_168802890.1">
    <property type="nucleotide sequence ID" value="NZ_CP051204.2"/>
</dbReference>
<keyword evidence="1" id="KW-0808">Transferase</keyword>
<evidence type="ECO:0000256" key="1">
    <source>
        <dbReference type="ARBA" id="ARBA00022679"/>
    </source>
</evidence>
<dbReference type="Proteomes" id="UP000502421">
    <property type="component" value="Chromosome"/>
</dbReference>
<gene>
    <name evidence="5" type="ORF">HF324_04285</name>
    <name evidence="4" type="ORF">HF329_04580</name>
</gene>
<dbReference type="KEGG" id="coy:HF329_04580"/>
<reference evidence="4" key="2">
    <citation type="submission" date="2020-09" db="EMBL/GenBank/DDBJ databases">
        <authorList>
            <person name="Kittiwongwattana C."/>
        </authorList>
    </citation>
    <scope>NUCLEOTIDE SEQUENCE</scope>
    <source>
        <strain evidence="4">1310</strain>
    </source>
</reference>
<evidence type="ECO:0000313" key="4">
    <source>
        <dbReference type="EMBL" id="QJB30612.1"/>
    </source>
</evidence>
<dbReference type="CDD" id="cd01166">
    <property type="entry name" value="KdgK"/>
    <property type="match status" value="1"/>
</dbReference>
<evidence type="ECO:0000313" key="5">
    <source>
        <dbReference type="EMBL" id="QJB37112.1"/>
    </source>
</evidence>
<dbReference type="PANTHER" id="PTHR10584">
    <property type="entry name" value="SUGAR KINASE"/>
    <property type="match status" value="1"/>
</dbReference>
<sequence length="317" mass="33943">MKNFDVLVAGELNVDLIFNRLSSLPSLGKEILAGEMTFTLGSSSAIFACNLSTLGASVAFAGKIGNDTFGRQLLHDLQQRNVDTRFITATAAAGTGISVALNDGQERAMITYPGAMNTFTAADVSDEMLRTARHLHVSSVFLQPGLAPGLATLFQRAKMQGLTTSLDPQWDPAEKWQLELPALLPYVDVFLPNIAELRAFTGETSVEACVQALSYHPGILAVKHGEAGAYIWDGYTLFHQPPFLHNEIADCIGAGDSFNAGFISRYLLGGNITQCAAFAALAGAVNTTAPGGITAFDTIDTFRAIASQKFNYQQPWT</sequence>
<feature type="domain" description="Carbohydrate kinase PfkB" evidence="3">
    <location>
        <begin position="5"/>
        <end position="297"/>
    </location>
</feature>
<dbReference type="EMBL" id="CP051205">
    <property type="protein sequence ID" value="QJB30612.1"/>
    <property type="molecule type" value="Genomic_DNA"/>
</dbReference>
<dbReference type="InterPro" id="IPR011611">
    <property type="entry name" value="PfkB_dom"/>
</dbReference>
<evidence type="ECO:0000313" key="6">
    <source>
        <dbReference type="Proteomes" id="UP000502421"/>
    </source>
</evidence>
<dbReference type="Pfam" id="PF00294">
    <property type="entry name" value="PfkB"/>
    <property type="match status" value="1"/>
</dbReference>
<accession>A0AAE7D6E9</accession>
<protein>
    <submittedName>
        <fullName evidence="4">Carbohydrate kinase family protein</fullName>
    </submittedName>
</protein>
<dbReference type="Gene3D" id="3.40.1190.20">
    <property type="match status" value="1"/>
</dbReference>
<reference evidence="6 7" key="1">
    <citation type="submission" date="2020-04" db="EMBL/GenBank/DDBJ databases">
        <authorList>
            <person name="Kittiwongwattana C."/>
        </authorList>
    </citation>
    <scope>NUCLEOTIDE SEQUENCE [LARGE SCALE GENOMIC DNA]</scope>
    <source>
        <strain evidence="5 7">1303</strain>
        <strain evidence="6">1310</strain>
    </source>
</reference>
<name>A0AAE7D6E9_9BACT</name>
<evidence type="ECO:0000259" key="3">
    <source>
        <dbReference type="Pfam" id="PF00294"/>
    </source>
</evidence>